<dbReference type="RefSeq" id="XP_001218493.1">
    <property type="nucleotide sequence ID" value="XM_001218492.1"/>
</dbReference>
<dbReference type="VEuPathDB" id="FungiDB:ATEG_09871"/>
<feature type="compositionally biased region" description="Polar residues" evidence="1">
    <location>
        <begin position="83"/>
        <end position="93"/>
    </location>
</feature>
<protein>
    <submittedName>
        <fullName evidence="2">Uncharacterized protein</fullName>
    </submittedName>
</protein>
<feature type="region of interest" description="Disordered" evidence="1">
    <location>
        <begin position="55"/>
        <end position="102"/>
    </location>
</feature>
<dbReference type="Proteomes" id="UP000007963">
    <property type="component" value="Unassembled WGS sequence"/>
</dbReference>
<evidence type="ECO:0000313" key="2">
    <source>
        <dbReference type="EMBL" id="EAU30062.1"/>
    </source>
</evidence>
<evidence type="ECO:0000256" key="1">
    <source>
        <dbReference type="SAM" id="MobiDB-lite"/>
    </source>
</evidence>
<dbReference type="EMBL" id="CH476608">
    <property type="protein sequence ID" value="EAU30062.1"/>
    <property type="molecule type" value="Genomic_DNA"/>
</dbReference>
<evidence type="ECO:0000313" key="3">
    <source>
        <dbReference type="Proteomes" id="UP000007963"/>
    </source>
</evidence>
<organism evidence="2 3">
    <name type="scientific">Aspergillus terreus (strain NIH 2624 / FGSC A1156)</name>
    <dbReference type="NCBI Taxonomy" id="341663"/>
    <lineage>
        <taxon>Eukaryota</taxon>
        <taxon>Fungi</taxon>
        <taxon>Dikarya</taxon>
        <taxon>Ascomycota</taxon>
        <taxon>Pezizomycotina</taxon>
        <taxon>Eurotiomycetes</taxon>
        <taxon>Eurotiomycetidae</taxon>
        <taxon>Eurotiales</taxon>
        <taxon>Aspergillaceae</taxon>
        <taxon>Aspergillus</taxon>
        <taxon>Aspergillus subgen. Circumdati</taxon>
    </lineage>
</organism>
<accession>Q0C8W3</accession>
<gene>
    <name evidence="2" type="ORF">ATEG_09871</name>
</gene>
<proteinExistence type="predicted"/>
<dbReference type="AlphaFoldDB" id="Q0C8W3"/>
<feature type="compositionally biased region" description="Basic and acidic residues" evidence="1">
    <location>
        <begin position="70"/>
        <end position="82"/>
    </location>
</feature>
<dbReference type="HOGENOM" id="CLU_2276909_0_0_1"/>
<dbReference type="GeneID" id="4354170"/>
<reference evidence="3" key="1">
    <citation type="submission" date="2005-09" db="EMBL/GenBank/DDBJ databases">
        <title>Annotation of the Aspergillus terreus NIH2624 genome.</title>
        <authorList>
            <person name="Birren B.W."/>
            <person name="Lander E.S."/>
            <person name="Galagan J.E."/>
            <person name="Nusbaum C."/>
            <person name="Devon K."/>
            <person name="Henn M."/>
            <person name="Ma L.-J."/>
            <person name="Jaffe D.B."/>
            <person name="Butler J."/>
            <person name="Alvarez P."/>
            <person name="Gnerre S."/>
            <person name="Grabherr M."/>
            <person name="Kleber M."/>
            <person name="Mauceli E.W."/>
            <person name="Brockman W."/>
            <person name="Rounsley S."/>
            <person name="Young S.K."/>
            <person name="LaButti K."/>
            <person name="Pushparaj V."/>
            <person name="DeCaprio D."/>
            <person name="Crawford M."/>
            <person name="Koehrsen M."/>
            <person name="Engels R."/>
            <person name="Montgomery P."/>
            <person name="Pearson M."/>
            <person name="Howarth C."/>
            <person name="Larson L."/>
            <person name="Luoma S."/>
            <person name="White J."/>
            <person name="Alvarado L."/>
            <person name="Kodira C.D."/>
            <person name="Zeng Q."/>
            <person name="Oleary S."/>
            <person name="Yandava C."/>
            <person name="Denning D.W."/>
            <person name="Nierman W.C."/>
            <person name="Milne T."/>
            <person name="Madden K."/>
        </authorList>
    </citation>
    <scope>NUCLEOTIDE SEQUENCE [LARGE SCALE GENOMIC DNA]</scope>
    <source>
        <strain evidence="3">NIH 2624 / FGSC A1156</strain>
    </source>
</reference>
<sequence>MSGKRVPAPPGTRRTSIVDLLSALLSAPVSPRKSLNVPVGTISCAQMDPVRWAAGSGDRVETGALDEDSKDSRRWVCSERTLRTSSGPKTSRASKPGYKTMA</sequence>
<name>Q0C8W3_ASPTN</name>